<proteinExistence type="predicted"/>
<dbReference type="Proteomes" id="UP001234178">
    <property type="component" value="Unassembled WGS sequence"/>
</dbReference>
<protein>
    <submittedName>
        <fullName evidence="1">Uncharacterized protein</fullName>
    </submittedName>
</protein>
<comment type="caution">
    <text evidence="1">The sequence shown here is derived from an EMBL/GenBank/DDBJ whole genome shotgun (WGS) entry which is preliminary data.</text>
</comment>
<accession>A0ABR0B216</accession>
<gene>
    <name evidence="1" type="ORF">OUZ56_027823</name>
</gene>
<sequence length="114" mass="12865">MSAWTLSAPDFAAWDTTGFLFPPLSLKKKKKNCREQAPDSLPDGRRDRDTCFPPFLISRVCLASAVIKNRAGEMKTRFVLIENNQPIGFQCATDSNHISIYTKEKKLKEMACPI</sequence>
<keyword evidence="2" id="KW-1185">Reference proteome</keyword>
<dbReference type="EMBL" id="JAOYFB010000040">
    <property type="protein sequence ID" value="KAK4035739.1"/>
    <property type="molecule type" value="Genomic_DNA"/>
</dbReference>
<evidence type="ECO:0000313" key="1">
    <source>
        <dbReference type="EMBL" id="KAK4035739.1"/>
    </source>
</evidence>
<reference evidence="1 2" key="1">
    <citation type="journal article" date="2023" name="Nucleic Acids Res.">
        <title>The hologenome of Daphnia magna reveals possible DNA methylation and microbiome-mediated evolution of the host genome.</title>
        <authorList>
            <person name="Chaturvedi A."/>
            <person name="Li X."/>
            <person name="Dhandapani V."/>
            <person name="Marshall H."/>
            <person name="Kissane S."/>
            <person name="Cuenca-Cambronero M."/>
            <person name="Asole G."/>
            <person name="Calvet F."/>
            <person name="Ruiz-Romero M."/>
            <person name="Marangio P."/>
            <person name="Guigo R."/>
            <person name="Rago D."/>
            <person name="Mirbahai L."/>
            <person name="Eastwood N."/>
            <person name="Colbourne J.K."/>
            <person name="Zhou J."/>
            <person name="Mallon E."/>
            <person name="Orsini L."/>
        </authorList>
    </citation>
    <scope>NUCLEOTIDE SEQUENCE [LARGE SCALE GENOMIC DNA]</scope>
    <source>
        <strain evidence="1">LRV0_1</strain>
    </source>
</reference>
<evidence type="ECO:0000313" key="2">
    <source>
        <dbReference type="Proteomes" id="UP001234178"/>
    </source>
</evidence>
<name>A0ABR0B216_9CRUS</name>
<organism evidence="1 2">
    <name type="scientific">Daphnia magna</name>
    <dbReference type="NCBI Taxonomy" id="35525"/>
    <lineage>
        <taxon>Eukaryota</taxon>
        <taxon>Metazoa</taxon>
        <taxon>Ecdysozoa</taxon>
        <taxon>Arthropoda</taxon>
        <taxon>Crustacea</taxon>
        <taxon>Branchiopoda</taxon>
        <taxon>Diplostraca</taxon>
        <taxon>Cladocera</taxon>
        <taxon>Anomopoda</taxon>
        <taxon>Daphniidae</taxon>
        <taxon>Daphnia</taxon>
    </lineage>
</organism>